<gene>
    <name evidence="1" type="ORF">EV702DRAFT_1202200</name>
</gene>
<dbReference type="AlphaFoldDB" id="A0A9P6ZL94"/>
<protein>
    <recommendedName>
        <fullName evidence="3">Cytochrome P450</fullName>
    </recommendedName>
</protein>
<dbReference type="EMBL" id="JABBWD010000062">
    <property type="protein sequence ID" value="KAG1770873.1"/>
    <property type="molecule type" value="Genomic_DNA"/>
</dbReference>
<dbReference type="GO" id="GO:0020037">
    <property type="term" value="F:heme binding"/>
    <property type="evidence" value="ECO:0007669"/>
    <property type="project" value="InterPro"/>
</dbReference>
<dbReference type="GO" id="GO:0004497">
    <property type="term" value="F:monooxygenase activity"/>
    <property type="evidence" value="ECO:0007669"/>
    <property type="project" value="InterPro"/>
</dbReference>
<dbReference type="InterPro" id="IPR036396">
    <property type="entry name" value="Cyt_P450_sf"/>
</dbReference>
<sequence>MLQLPDLRISDNAQLILSAAACLGVVGVIARAYRPKSESNLPLLPSPPTWRLGGHFLPHRHVLSPSLTIAGWIDEYGPLITIRSRLEKIVIIGRYKAALDIMENQGN</sequence>
<dbReference type="GO" id="GO:0005506">
    <property type="term" value="F:iron ion binding"/>
    <property type="evidence" value="ECO:0007669"/>
    <property type="project" value="InterPro"/>
</dbReference>
<dbReference type="Proteomes" id="UP000714275">
    <property type="component" value="Unassembled WGS sequence"/>
</dbReference>
<dbReference type="GO" id="GO:0016705">
    <property type="term" value="F:oxidoreductase activity, acting on paired donors, with incorporation or reduction of molecular oxygen"/>
    <property type="evidence" value="ECO:0007669"/>
    <property type="project" value="InterPro"/>
</dbReference>
<keyword evidence="2" id="KW-1185">Reference proteome</keyword>
<dbReference type="Gene3D" id="1.10.630.10">
    <property type="entry name" value="Cytochrome P450"/>
    <property type="match status" value="1"/>
</dbReference>
<accession>A0A9P6ZL94</accession>
<proteinExistence type="predicted"/>
<dbReference type="SUPFAM" id="SSF48264">
    <property type="entry name" value="Cytochrome P450"/>
    <property type="match status" value="1"/>
</dbReference>
<comment type="caution">
    <text evidence="1">The sequence shown here is derived from an EMBL/GenBank/DDBJ whole genome shotgun (WGS) entry which is preliminary data.</text>
</comment>
<evidence type="ECO:0000313" key="1">
    <source>
        <dbReference type="EMBL" id="KAG1770873.1"/>
    </source>
</evidence>
<name>A0A9P6ZL94_9AGAM</name>
<evidence type="ECO:0008006" key="3">
    <source>
        <dbReference type="Google" id="ProtNLM"/>
    </source>
</evidence>
<dbReference type="OrthoDB" id="2690169at2759"/>
<evidence type="ECO:0000313" key="2">
    <source>
        <dbReference type="Proteomes" id="UP000714275"/>
    </source>
</evidence>
<reference evidence="1" key="1">
    <citation type="journal article" date="2020" name="New Phytol.">
        <title>Comparative genomics reveals dynamic genome evolution in host specialist ectomycorrhizal fungi.</title>
        <authorList>
            <person name="Lofgren L.A."/>
            <person name="Nguyen N.H."/>
            <person name="Vilgalys R."/>
            <person name="Ruytinx J."/>
            <person name="Liao H.L."/>
            <person name="Branco S."/>
            <person name="Kuo A."/>
            <person name="LaButti K."/>
            <person name="Lipzen A."/>
            <person name="Andreopoulos W."/>
            <person name="Pangilinan J."/>
            <person name="Riley R."/>
            <person name="Hundley H."/>
            <person name="Na H."/>
            <person name="Barry K."/>
            <person name="Grigoriev I.V."/>
            <person name="Stajich J.E."/>
            <person name="Kennedy P.G."/>
        </authorList>
    </citation>
    <scope>NUCLEOTIDE SEQUENCE</scope>
    <source>
        <strain evidence="1">DOB743</strain>
    </source>
</reference>
<organism evidence="1 2">
    <name type="scientific">Suillus placidus</name>
    <dbReference type="NCBI Taxonomy" id="48579"/>
    <lineage>
        <taxon>Eukaryota</taxon>
        <taxon>Fungi</taxon>
        <taxon>Dikarya</taxon>
        <taxon>Basidiomycota</taxon>
        <taxon>Agaricomycotina</taxon>
        <taxon>Agaricomycetes</taxon>
        <taxon>Agaricomycetidae</taxon>
        <taxon>Boletales</taxon>
        <taxon>Suillineae</taxon>
        <taxon>Suillaceae</taxon>
        <taxon>Suillus</taxon>
    </lineage>
</organism>